<gene>
    <name evidence="1" type="ORF">SDC9_118538</name>
</gene>
<dbReference type="AntiFam" id="ANF00159">
    <property type="entry name" value="Shadow ORF (opposite uvrA)"/>
</dbReference>
<evidence type="ECO:0000313" key="1">
    <source>
        <dbReference type="EMBL" id="MPM71570.1"/>
    </source>
</evidence>
<dbReference type="EMBL" id="VSSQ01024196">
    <property type="protein sequence ID" value="MPM71570.1"/>
    <property type="molecule type" value="Genomic_DNA"/>
</dbReference>
<comment type="caution">
    <text evidence="1">The sequence shown here is derived from an EMBL/GenBank/DDBJ whole genome shotgun (WGS) entry which is preliminary data.</text>
</comment>
<name>A0A645C1C9_9ZZZZ</name>
<dbReference type="AlphaFoldDB" id="A0A645C1C9"/>
<accession>A0A645C1C9</accession>
<sequence length="251" mass="27770">MDPDHAPVATSSLGRNLHRYRTCKILAGDALLVFCNLFWCPLGNDIASMYSSPWTKVNQVICLSYGCLIVFYHKHGVAKIPQVLERIDEFLIISLVQPNGRFIQNIQNPAQSTADLGGKTDTLGFSSTQRRTASIEGEIVQSDVTQKRESAAYLFQNLIGDGQLILCQGQIGKEFVCQLNRESGCLHDIQFIDCHRERFSTQPITMTSRACLGSLETVHPHLDLHAVGLVIPALQIRDDTGKGFLDTVGLL</sequence>
<protein>
    <submittedName>
        <fullName evidence="1">Uncharacterized protein</fullName>
    </submittedName>
</protein>
<reference evidence="1" key="1">
    <citation type="submission" date="2019-08" db="EMBL/GenBank/DDBJ databases">
        <authorList>
            <person name="Kucharzyk K."/>
            <person name="Murdoch R.W."/>
            <person name="Higgins S."/>
            <person name="Loffler F."/>
        </authorList>
    </citation>
    <scope>NUCLEOTIDE SEQUENCE</scope>
</reference>
<proteinExistence type="predicted"/>
<organism evidence="1">
    <name type="scientific">bioreactor metagenome</name>
    <dbReference type="NCBI Taxonomy" id="1076179"/>
    <lineage>
        <taxon>unclassified sequences</taxon>
        <taxon>metagenomes</taxon>
        <taxon>ecological metagenomes</taxon>
    </lineage>
</organism>